<accession>A0A9N9EH21</accession>
<reference evidence="2" key="1">
    <citation type="submission" date="2021-06" db="EMBL/GenBank/DDBJ databases">
        <authorList>
            <person name="Kallberg Y."/>
            <person name="Tangrot J."/>
            <person name="Rosling A."/>
        </authorList>
    </citation>
    <scope>NUCLEOTIDE SEQUENCE</scope>
    <source>
        <strain evidence="2">IA702</strain>
    </source>
</reference>
<sequence length="41" mass="4635">FSRLPDDNSFEDVPTRNTDETRIPADPLDQRLADTSSTLPM</sequence>
<proteinExistence type="predicted"/>
<evidence type="ECO:0000256" key="1">
    <source>
        <dbReference type="SAM" id="MobiDB-lite"/>
    </source>
</evidence>
<keyword evidence="3" id="KW-1185">Reference proteome</keyword>
<protein>
    <submittedName>
        <fullName evidence="2">7013_t:CDS:1</fullName>
    </submittedName>
</protein>
<dbReference type="EMBL" id="CAJVPJ010007866">
    <property type="protein sequence ID" value="CAG8678063.1"/>
    <property type="molecule type" value="Genomic_DNA"/>
</dbReference>
<evidence type="ECO:0000313" key="2">
    <source>
        <dbReference type="EMBL" id="CAG8678063.1"/>
    </source>
</evidence>
<dbReference type="Proteomes" id="UP000789572">
    <property type="component" value="Unassembled WGS sequence"/>
</dbReference>
<feature type="non-terminal residue" evidence="2">
    <location>
        <position position="41"/>
    </location>
</feature>
<organism evidence="2 3">
    <name type="scientific">Paraglomus occultum</name>
    <dbReference type="NCBI Taxonomy" id="144539"/>
    <lineage>
        <taxon>Eukaryota</taxon>
        <taxon>Fungi</taxon>
        <taxon>Fungi incertae sedis</taxon>
        <taxon>Mucoromycota</taxon>
        <taxon>Glomeromycotina</taxon>
        <taxon>Glomeromycetes</taxon>
        <taxon>Paraglomerales</taxon>
        <taxon>Paraglomeraceae</taxon>
        <taxon>Paraglomus</taxon>
    </lineage>
</organism>
<dbReference type="AlphaFoldDB" id="A0A9N9EH21"/>
<name>A0A9N9EH21_9GLOM</name>
<evidence type="ECO:0000313" key="3">
    <source>
        <dbReference type="Proteomes" id="UP000789572"/>
    </source>
</evidence>
<feature type="compositionally biased region" description="Basic and acidic residues" evidence="1">
    <location>
        <begin position="13"/>
        <end position="32"/>
    </location>
</feature>
<feature type="region of interest" description="Disordered" evidence="1">
    <location>
        <begin position="1"/>
        <end position="41"/>
    </location>
</feature>
<gene>
    <name evidence="2" type="ORF">POCULU_LOCUS11339</name>
</gene>
<comment type="caution">
    <text evidence="2">The sequence shown here is derived from an EMBL/GenBank/DDBJ whole genome shotgun (WGS) entry which is preliminary data.</text>
</comment>
<feature type="non-terminal residue" evidence="2">
    <location>
        <position position="1"/>
    </location>
</feature>